<dbReference type="InterPro" id="IPR050131">
    <property type="entry name" value="Peptidase_S8_subtilisin-like"/>
</dbReference>
<keyword evidence="7 9" id="KW-0720">Serine protease</keyword>
<feature type="domain" description="Peptidase C-terminal archaeal/bacterial" evidence="12">
    <location>
        <begin position="497"/>
        <end position="563"/>
    </location>
</feature>
<dbReference type="InterPro" id="IPR000209">
    <property type="entry name" value="Peptidase_S8/S53_dom"/>
</dbReference>
<dbReference type="SUPFAM" id="SSF89260">
    <property type="entry name" value="Collagen-binding domain"/>
    <property type="match status" value="1"/>
</dbReference>
<sequence>MKLTKVVTGVLLATGAASAVAMAPNQMASAKTSNTMLVENQQVEYGAGLIVKYKDSEQFQTQASAKSMKSISNVVGANAKHHRFNAFGSQVLKFDTPKSVAALEQMANKLSARSDIEFVEVDRYMHPLATANDTHYGVQWHYTDPTAGINLESAWDTTQGQGVTVAVLDTGYTNHEDLAANLVGGYDFVSNSTNARDGNGRDSDALDEGDWAAAGECYSGSPASNSSWHGTHVSGTIAAVTNNNKGVAGVAYGSKVVPIRVLAKCGGTTSDIADAIVWAAGGSVSGVPSNPNPAQVINMSLGGQGSCSSTTQNAINSARANGAVIVVASGNSNDNVSGYNPGNCNGVISVAATNNQADRASYSNYGSLIDIAAPGGEGGSGGVASTMNSGTTTRSTDSYVYNAGTSMAAPHVAGVAALMYAVNSSLTPDEVESKIKSSAKPFPAGSSCSTSNCGDGMLDAAAAVTAAQGGTTPPPSGNELENGVAESISGAQGSETDFTFVVPSDASSVDFVMSGGSGDADLYVKFGSAPTTSSYDCRPYKSGNSESCNFTAQAGTYYVMVRGYNSYSGASLTATHNGGGSNPPVAGGDETISNISASTGQWKHYTLDVPAGMSSLTATISGGSGDADLYVRRGAQPTTSSYDCRPYKNGNNETCNISNPAQDTYHISLRAYSTFSGVNLNVVWE</sequence>
<dbReference type="InterPro" id="IPR015500">
    <property type="entry name" value="Peptidase_S8_subtilisin-rel"/>
</dbReference>
<dbReference type="RefSeq" id="WP_046560524.1">
    <property type="nucleotide sequence ID" value="NZ_CP010975.1"/>
</dbReference>
<evidence type="ECO:0000256" key="4">
    <source>
        <dbReference type="ARBA" id="ARBA00022670"/>
    </source>
</evidence>
<dbReference type="PROSITE" id="PS00138">
    <property type="entry name" value="SUBTILASE_SER"/>
    <property type="match status" value="1"/>
</dbReference>
<feature type="signal peptide" evidence="10">
    <location>
        <begin position="1"/>
        <end position="23"/>
    </location>
</feature>
<dbReference type="Pfam" id="PF00082">
    <property type="entry name" value="Peptidase_S8"/>
    <property type="match status" value="1"/>
</dbReference>
<dbReference type="CDD" id="cd07496">
    <property type="entry name" value="Peptidases_S8_13"/>
    <property type="match status" value="1"/>
</dbReference>
<dbReference type="PATRIC" id="fig|914150.5.peg.344"/>
<reference evidence="13 14" key="1">
    <citation type="submission" date="2015-02" db="EMBL/GenBank/DDBJ databases">
        <title>Complete genome sequence of Kangiella geojedonensis strain YCS-5T.</title>
        <authorList>
            <person name="Kim K.M."/>
        </authorList>
    </citation>
    <scope>NUCLEOTIDE SEQUENCE [LARGE SCALE GENOMIC DNA]</scope>
    <source>
        <strain evidence="13 14">YCS-5</strain>
    </source>
</reference>
<evidence type="ECO:0000259" key="12">
    <source>
        <dbReference type="Pfam" id="PF04151"/>
    </source>
</evidence>
<evidence type="ECO:0000259" key="11">
    <source>
        <dbReference type="Pfam" id="PF00082"/>
    </source>
</evidence>
<accession>A0A0F6TP98</accession>
<organism evidence="13 14">
    <name type="scientific">Kangiella geojedonensis</name>
    <dbReference type="NCBI Taxonomy" id="914150"/>
    <lineage>
        <taxon>Bacteria</taxon>
        <taxon>Pseudomonadati</taxon>
        <taxon>Pseudomonadota</taxon>
        <taxon>Gammaproteobacteria</taxon>
        <taxon>Kangiellales</taxon>
        <taxon>Kangiellaceae</taxon>
        <taxon>Kangiella</taxon>
    </lineage>
</organism>
<dbReference type="InterPro" id="IPR036852">
    <property type="entry name" value="Peptidase_S8/S53_dom_sf"/>
</dbReference>
<dbReference type="PANTHER" id="PTHR43806:SF11">
    <property type="entry name" value="CEREVISIN-RELATED"/>
    <property type="match status" value="1"/>
</dbReference>
<comment type="subcellular location">
    <subcellularLocation>
        <location evidence="1">Secreted</location>
    </subcellularLocation>
</comment>
<dbReference type="GO" id="GO:0006508">
    <property type="term" value="P:proteolysis"/>
    <property type="evidence" value="ECO:0007669"/>
    <property type="project" value="UniProtKB-KW"/>
</dbReference>
<dbReference type="STRING" id="914150.TQ33_0337"/>
<proteinExistence type="inferred from homology"/>
<dbReference type="KEGG" id="kge:TQ33_0337"/>
<evidence type="ECO:0000256" key="1">
    <source>
        <dbReference type="ARBA" id="ARBA00004613"/>
    </source>
</evidence>
<dbReference type="AlphaFoldDB" id="A0A0F6TP98"/>
<feature type="chain" id="PRO_5002510032" evidence="10">
    <location>
        <begin position="24"/>
        <end position="685"/>
    </location>
</feature>
<evidence type="ECO:0000256" key="6">
    <source>
        <dbReference type="ARBA" id="ARBA00022801"/>
    </source>
</evidence>
<keyword evidence="4 9" id="KW-0645">Protease</keyword>
<gene>
    <name evidence="13" type="ORF">TQ33_0337</name>
</gene>
<evidence type="ECO:0000256" key="2">
    <source>
        <dbReference type="ARBA" id="ARBA00011073"/>
    </source>
</evidence>
<evidence type="ECO:0000256" key="3">
    <source>
        <dbReference type="ARBA" id="ARBA00022525"/>
    </source>
</evidence>
<feature type="active site" description="Charge relay system" evidence="9">
    <location>
        <position position="169"/>
    </location>
</feature>
<dbReference type="InterPro" id="IPR007280">
    <property type="entry name" value="Peptidase_C_arc/bac"/>
</dbReference>
<dbReference type="InterPro" id="IPR034176">
    <property type="entry name" value="Peptidases_S8_13"/>
</dbReference>
<dbReference type="PANTHER" id="PTHR43806">
    <property type="entry name" value="PEPTIDASE S8"/>
    <property type="match status" value="1"/>
</dbReference>
<evidence type="ECO:0000313" key="13">
    <source>
        <dbReference type="EMBL" id="AKE51324.1"/>
    </source>
</evidence>
<keyword evidence="8" id="KW-0865">Zymogen</keyword>
<evidence type="ECO:0000256" key="10">
    <source>
        <dbReference type="SAM" id="SignalP"/>
    </source>
</evidence>
<feature type="active site" description="Charge relay system" evidence="9">
    <location>
        <position position="406"/>
    </location>
</feature>
<dbReference type="PRINTS" id="PR00723">
    <property type="entry name" value="SUBTILISIN"/>
</dbReference>
<evidence type="ECO:0000256" key="8">
    <source>
        <dbReference type="ARBA" id="ARBA00023145"/>
    </source>
</evidence>
<dbReference type="Pfam" id="PF04151">
    <property type="entry name" value="PPC"/>
    <property type="match status" value="2"/>
</dbReference>
<name>A0A0F6TP98_9GAMM</name>
<feature type="domain" description="Peptidase C-terminal archaeal/bacterial" evidence="12">
    <location>
        <begin position="605"/>
        <end position="670"/>
    </location>
</feature>
<dbReference type="GO" id="GO:0005576">
    <property type="term" value="C:extracellular region"/>
    <property type="evidence" value="ECO:0007669"/>
    <property type="project" value="UniProtKB-SubCell"/>
</dbReference>
<dbReference type="HOGENOM" id="CLU_011263_1_7_6"/>
<feature type="domain" description="Peptidase S8/S53" evidence="11">
    <location>
        <begin position="160"/>
        <end position="444"/>
    </location>
</feature>
<evidence type="ECO:0000256" key="9">
    <source>
        <dbReference type="PROSITE-ProRule" id="PRU01240"/>
    </source>
</evidence>
<keyword evidence="3" id="KW-0964">Secreted</keyword>
<comment type="similarity">
    <text evidence="2 9">Belongs to the peptidase S8 family.</text>
</comment>
<dbReference type="FunFam" id="3.40.50.200:FF:000022">
    <property type="entry name" value="Extracellular protease"/>
    <property type="match status" value="1"/>
</dbReference>
<dbReference type="Proteomes" id="UP000034071">
    <property type="component" value="Chromosome"/>
</dbReference>
<feature type="active site" description="Charge relay system" evidence="9">
    <location>
        <position position="229"/>
    </location>
</feature>
<protein>
    <submittedName>
        <fullName evidence="13">Serine protease</fullName>
    </submittedName>
</protein>
<evidence type="ECO:0000313" key="14">
    <source>
        <dbReference type="Proteomes" id="UP000034071"/>
    </source>
</evidence>
<keyword evidence="6 9" id="KW-0378">Hydrolase</keyword>
<evidence type="ECO:0000256" key="7">
    <source>
        <dbReference type="ARBA" id="ARBA00022825"/>
    </source>
</evidence>
<dbReference type="InterPro" id="IPR023828">
    <property type="entry name" value="Peptidase_S8_Ser-AS"/>
</dbReference>
<dbReference type="EMBL" id="CP010975">
    <property type="protein sequence ID" value="AKE51324.1"/>
    <property type="molecule type" value="Genomic_DNA"/>
</dbReference>
<dbReference type="Gene3D" id="2.60.120.380">
    <property type="match status" value="2"/>
</dbReference>
<keyword evidence="5 10" id="KW-0732">Signal</keyword>
<dbReference type="PROSITE" id="PS51892">
    <property type="entry name" value="SUBTILASE"/>
    <property type="match status" value="1"/>
</dbReference>
<dbReference type="InterPro" id="IPR022398">
    <property type="entry name" value="Peptidase_S8_His-AS"/>
</dbReference>
<evidence type="ECO:0000256" key="5">
    <source>
        <dbReference type="ARBA" id="ARBA00022729"/>
    </source>
</evidence>
<dbReference type="OrthoDB" id="9790784at2"/>
<keyword evidence="14" id="KW-1185">Reference proteome</keyword>
<dbReference type="PROSITE" id="PS00137">
    <property type="entry name" value="SUBTILASE_HIS"/>
    <property type="match status" value="1"/>
</dbReference>
<dbReference type="SUPFAM" id="SSF52743">
    <property type="entry name" value="Subtilisin-like"/>
    <property type="match status" value="1"/>
</dbReference>
<dbReference type="Gene3D" id="3.40.50.200">
    <property type="entry name" value="Peptidase S8/S53 domain"/>
    <property type="match status" value="1"/>
</dbReference>
<dbReference type="GO" id="GO:0004252">
    <property type="term" value="F:serine-type endopeptidase activity"/>
    <property type="evidence" value="ECO:0007669"/>
    <property type="project" value="UniProtKB-UniRule"/>
</dbReference>